<dbReference type="AlphaFoldDB" id="A0A1R4LAQ3"/>
<dbReference type="EMBL" id="FULE01000008">
    <property type="protein sequence ID" value="SJN53646.1"/>
    <property type="molecule type" value="Genomic_DNA"/>
</dbReference>
<dbReference type="Proteomes" id="UP000188276">
    <property type="component" value="Unassembled WGS sequence"/>
</dbReference>
<dbReference type="SUPFAM" id="SSF46894">
    <property type="entry name" value="C-terminal effector domain of the bipartite response regulators"/>
    <property type="match status" value="1"/>
</dbReference>
<gene>
    <name evidence="2" type="ORF">VR7878_00423</name>
</gene>
<dbReference type="Gene3D" id="1.10.10.10">
    <property type="entry name" value="Winged helix-like DNA-binding domain superfamily/Winged helix DNA-binding domain"/>
    <property type="match status" value="1"/>
</dbReference>
<evidence type="ECO:0000313" key="3">
    <source>
        <dbReference type="Proteomes" id="UP000188276"/>
    </source>
</evidence>
<sequence length="219" mass="25455">MQQLGMDYISIYIETPRNLSVVSNLPCDMKLIYRDENLFYEDPMIRNQKHGLFMMQRDEKERKFSEKIKSKFSVHNIYARSSIIGSTKVSYVLGCKDSHYSQFNNNFDSRIIEFTKFMIRKYRHDISQELSEMKMSPINIAGDYFIDQLFTDEQIEKPNYGELICLSLAKEGLSMIEISNITGYTINTVKSNLKNSRVKLQASKTIDAAMTALNMGWIS</sequence>
<name>A0A1R4LAQ3_VIBR1</name>
<keyword evidence="3" id="KW-1185">Reference proteome</keyword>
<protein>
    <recommendedName>
        <fullName evidence="1">HTH luxR-type domain-containing protein</fullName>
    </recommendedName>
</protein>
<proteinExistence type="predicted"/>
<dbReference type="GO" id="GO:0003677">
    <property type="term" value="F:DNA binding"/>
    <property type="evidence" value="ECO:0007669"/>
    <property type="project" value="InterPro"/>
</dbReference>
<dbReference type="SMART" id="SM00421">
    <property type="entry name" value="HTH_LUXR"/>
    <property type="match status" value="1"/>
</dbReference>
<organism evidence="2 3">
    <name type="scientific">Vibrio ruber (strain DSM 16370 / JCM 11486 / BCRC 17186 / CECT 7878 / LMG 23124 / VR1)</name>
    <dbReference type="NCBI Taxonomy" id="1123498"/>
    <lineage>
        <taxon>Bacteria</taxon>
        <taxon>Pseudomonadati</taxon>
        <taxon>Pseudomonadota</taxon>
        <taxon>Gammaproteobacteria</taxon>
        <taxon>Vibrionales</taxon>
        <taxon>Vibrionaceae</taxon>
        <taxon>Vibrio</taxon>
    </lineage>
</organism>
<accession>A0A1R4LAQ3</accession>
<dbReference type="InterPro" id="IPR000792">
    <property type="entry name" value="Tscrpt_reg_LuxR_C"/>
</dbReference>
<feature type="domain" description="HTH luxR-type" evidence="1">
    <location>
        <begin position="162"/>
        <end position="212"/>
    </location>
</feature>
<reference evidence="3" key="1">
    <citation type="submission" date="2017-02" db="EMBL/GenBank/DDBJ databases">
        <authorList>
            <person name="Rodrigo-Torres L."/>
            <person name="Arahal R.D."/>
            <person name="Lucena T."/>
        </authorList>
    </citation>
    <scope>NUCLEOTIDE SEQUENCE [LARGE SCALE GENOMIC DNA]</scope>
    <source>
        <strain evidence="3">CECT 7878</strain>
    </source>
</reference>
<evidence type="ECO:0000313" key="2">
    <source>
        <dbReference type="EMBL" id="SJN53646.1"/>
    </source>
</evidence>
<dbReference type="InterPro" id="IPR016032">
    <property type="entry name" value="Sig_transdc_resp-reg_C-effctor"/>
</dbReference>
<dbReference type="GO" id="GO:0006355">
    <property type="term" value="P:regulation of DNA-templated transcription"/>
    <property type="evidence" value="ECO:0007669"/>
    <property type="project" value="InterPro"/>
</dbReference>
<dbReference type="InterPro" id="IPR036388">
    <property type="entry name" value="WH-like_DNA-bd_sf"/>
</dbReference>
<dbReference type="STRING" id="1123498.VR7878_00423"/>
<evidence type="ECO:0000259" key="1">
    <source>
        <dbReference type="SMART" id="SM00421"/>
    </source>
</evidence>